<evidence type="ECO:0000256" key="4">
    <source>
        <dbReference type="ARBA" id="ARBA00022824"/>
    </source>
</evidence>
<evidence type="ECO:0000256" key="2">
    <source>
        <dbReference type="ARBA" id="ARBA00008917"/>
    </source>
</evidence>
<comment type="caution">
    <text evidence="9">The sequence shown here is derived from an EMBL/GenBank/DDBJ whole genome shotgun (WGS) entry which is preliminary data.</text>
</comment>
<proteinExistence type="inferred from homology"/>
<dbReference type="Proteomes" id="UP000669133">
    <property type="component" value="Unassembled WGS sequence"/>
</dbReference>
<evidence type="ECO:0000256" key="7">
    <source>
        <dbReference type="RuleBase" id="RU363059"/>
    </source>
</evidence>
<keyword evidence="3 7" id="KW-0812">Transmembrane</keyword>
<gene>
    <name evidence="9" type="ORF">I9W82_004044</name>
</gene>
<dbReference type="GO" id="GO:0006950">
    <property type="term" value="P:response to stress"/>
    <property type="evidence" value="ECO:0007669"/>
    <property type="project" value="UniProtKB-ARBA"/>
</dbReference>
<comment type="similarity">
    <text evidence="2 7">Belongs to the derlin family.</text>
</comment>
<feature type="compositionally biased region" description="Basic and acidic residues" evidence="8">
    <location>
        <begin position="327"/>
        <end position="337"/>
    </location>
</feature>
<keyword evidence="4 7" id="KW-0256">Endoplasmic reticulum</keyword>
<dbReference type="SUPFAM" id="SSF144091">
    <property type="entry name" value="Rhomboid-like"/>
    <property type="match status" value="1"/>
</dbReference>
<keyword evidence="6 7" id="KW-0472">Membrane</keyword>
<dbReference type="AlphaFoldDB" id="A0A8H7ZGP2"/>
<feature type="transmembrane region" description="Helical" evidence="7">
    <location>
        <begin position="288"/>
        <end position="305"/>
    </location>
</feature>
<feature type="transmembrane region" description="Helical" evidence="7">
    <location>
        <begin position="119"/>
        <end position="138"/>
    </location>
</feature>
<evidence type="ECO:0000256" key="6">
    <source>
        <dbReference type="ARBA" id="ARBA00023136"/>
    </source>
</evidence>
<keyword evidence="10" id="KW-1185">Reference proteome</keyword>
<dbReference type="Pfam" id="PF04511">
    <property type="entry name" value="DER1"/>
    <property type="match status" value="1"/>
</dbReference>
<evidence type="ECO:0000256" key="1">
    <source>
        <dbReference type="ARBA" id="ARBA00004477"/>
    </source>
</evidence>
<name>A0A8H7ZGP2_9ASCO</name>
<evidence type="ECO:0000313" key="10">
    <source>
        <dbReference type="Proteomes" id="UP000669133"/>
    </source>
</evidence>
<feature type="region of interest" description="Disordered" evidence="8">
    <location>
        <begin position="326"/>
        <end position="366"/>
    </location>
</feature>
<evidence type="ECO:0000256" key="3">
    <source>
        <dbReference type="ARBA" id="ARBA00022692"/>
    </source>
</evidence>
<comment type="subcellular location">
    <subcellularLocation>
        <location evidence="1 7">Endoplasmic reticulum membrane</location>
        <topology evidence="1 7">Multi-pass membrane protein</topology>
    </subcellularLocation>
</comment>
<feature type="transmembrane region" description="Helical" evidence="7">
    <location>
        <begin position="218"/>
        <end position="238"/>
    </location>
</feature>
<dbReference type="OrthoDB" id="1716531at2759"/>
<keyword evidence="5 7" id="KW-1133">Transmembrane helix</keyword>
<evidence type="ECO:0000313" key="9">
    <source>
        <dbReference type="EMBL" id="KAG5418516.1"/>
    </source>
</evidence>
<reference evidence="9 10" key="1">
    <citation type="submission" date="2020-12" db="EMBL/GenBank/DDBJ databases">
        <title>Effect of drift, selection, and recombination on the evolution of hybrid genomes in Candida yeast pathogens.</title>
        <authorList>
            <person name="Mixao V."/>
            <person name="Ksiezopolska E."/>
            <person name="Saus E."/>
            <person name="Boekhout T."/>
            <person name="Gacser A."/>
            <person name="Gabaldon T."/>
        </authorList>
    </citation>
    <scope>NUCLEOTIDE SEQUENCE [LARGE SCALE GENOMIC DNA]</scope>
    <source>
        <strain evidence="9 10">BP57</strain>
    </source>
</reference>
<dbReference type="GO" id="GO:0005789">
    <property type="term" value="C:endoplasmic reticulum membrane"/>
    <property type="evidence" value="ECO:0007669"/>
    <property type="project" value="UniProtKB-SubCell"/>
</dbReference>
<feature type="compositionally biased region" description="Basic and acidic residues" evidence="8">
    <location>
        <begin position="349"/>
        <end position="366"/>
    </location>
</feature>
<organism evidence="9 10">
    <name type="scientific">Candida metapsilosis</name>
    <dbReference type="NCBI Taxonomy" id="273372"/>
    <lineage>
        <taxon>Eukaryota</taxon>
        <taxon>Fungi</taxon>
        <taxon>Dikarya</taxon>
        <taxon>Ascomycota</taxon>
        <taxon>Saccharomycotina</taxon>
        <taxon>Pichiomycetes</taxon>
        <taxon>Debaryomycetaceae</taxon>
        <taxon>Candida/Lodderomyces clade</taxon>
        <taxon>Candida</taxon>
    </lineage>
</organism>
<evidence type="ECO:0000256" key="8">
    <source>
        <dbReference type="SAM" id="MobiDB-lite"/>
    </source>
</evidence>
<dbReference type="RefSeq" id="XP_067547632.1">
    <property type="nucleotide sequence ID" value="XM_067693075.1"/>
</dbReference>
<dbReference type="GeneID" id="93652673"/>
<feature type="transmembrane region" description="Helical" evidence="7">
    <location>
        <begin position="52"/>
        <end position="73"/>
    </location>
</feature>
<dbReference type="EMBL" id="JAEOAQ010000005">
    <property type="protein sequence ID" value="KAG5418516.1"/>
    <property type="molecule type" value="Genomic_DNA"/>
</dbReference>
<protein>
    <recommendedName>
        <fullName evidence="7">Derlin</fullName>
    </recommendedName>
</protein>
<feature type="compositionally biased region" description="Acidic residues" evidence="8">
    <location>
        <begin position="338"/>
        <end position="348"/>
    </location>
</feature>
<accession>A0A8H7ZGP2</accession>
<comment type="function">
    <text evidence="7">May be involved in the degradation of misfolded endoplasmic reticulum (ER) luminal proteins.</text>
</comment>
<feature type="transmembrane region" description="Helical" evidence="7">
    <location>
        <begin position="179"/>
        <end position="197"/>
    </location>
</feature>
<evidence type="ECO:0000256" key="5">
    <source>
        <dbReference type="ARBA" id="ARBA00022989"/>
    </source>
</evidence>
<dbReference type="InterPro" id="IPR035952">
    <property type="entry name" value="Rhomboid-like_sf"/>
</dbReference>
<sequence length="366" mass="43247">MDALWRNIPPVTKGWCVASVAISSFITMNKVRLMNLVFIPAKIYSQNQTWRLITSFMTFGDLSIGLFFQLWVISSSCQRIENLYQTKFTQFPLYIVDDLTIEQLDILRQLIERNKSIDFLYFTLQISVTIVACASILYYKMSMVLPQLGLILIQVFQYYDSKLTPLEMVNFFGFQFRNMYHPYVLAVLNLLMTSFASGQNSTANQNGNGTTPWSIRSIFNNPTFWFYIISFGLGHLWWCSREMILGSVHYNDEGDATSLDDAERSRRIKKREILKENGVWKFDFVKEALVILMLPPWYWIMLSKIKQHRPIRRQRRVPIEEEDLREEIEQNGEHIEEQEREEEIEQIQEEGRREEEQAIRHLNEAD</sequence>
<dbReference type="InterPro" id="IPR007599">
    <property type="entry name" value="DER1"/>
</dbReference>
<dbReference type="PANTHER" id="PTHR11009">
    <property type="entry name" value="DER1-LIKE PROTEIN, DERLIN"/>
    <property type="match status" value="1"/>
</dbReference>